<dbReference type="Pfam" id="PF00450">
    <property type="entry name" value="Peptidase_S10"/>
    <property type="match status" value="1"/>
</dbReference>
<dbReference type="GO" id="GO:0006508">
    <property type="term" value="P:proteolysis"/>
    <property type="evidence" value="ECO:0007669"/>
    <property type="project" value="UniProtKB-KW"/>
</dbReference>
<dbReference type="EMBL" id="NHMM01000002">
    <property type="protein sequence ID" value="OUT23463.1"/>
    <property type="molecule type" value="Genomic_DNA"/>
</dbReference>
<sequence>MKNTVPLLIASAVCVTANIIPEGFHVRERLQNVLGNNHYHPILDEYLQSSTEPSDFGSLTPEVSEAWEYLEKTFDRSVIEDAIKSYTPDFASNSLKSAPRIPELIDTKNFEYITAADVKNYGLRVNRHADSNPASLGVDTVKQWSGYFDLNEEDKHLFFWFFESRNDPVNDPVILWLNGGPGCSSMTGLFFELGPSSINGTTLKPIYNPYSWNSNASVIFLEQPVGVGYSYAEKSTTSTTQQAAEDVYAFLQLFFTRFNSFASNDFHIAGESYAGHYIPNIASVITQKRGKVFNLSSVMIGNGITDALTQYYYYIPMACNATESGYKQLVSDEECEDMEKIYSRCKLLINSCYHVKRALTCVPANLYCETIMNPFDKTGLNYYDIREPCDGDGCYPQIAAVESYLNKPEVMEALGSEVTRYVGCDDKVFRRFILSGDEPKPFQQYIVDLLELDIPVLIYAGDKDYICNWLGNKAWTDDLQWSGYITYQNAETRNWTSKIDGQDAGTVKSNGLLTFLRVFDAGHMVPFNQPSNSLDMVNRWISGDYKFES</sequence>
<dbReference type="GO" id="GO:0000324">
    <property type="term" value="C:fungal-type vacuole"/>
    <property type="evidence" value="ECO:0007669"/>
    <property type="project" value="TreeGrafter"/>
</dbReference>
<proteinExistence type="inferred from homology"/>
<keyword evidence="6" id="KW-0325">Glycoprotein</keyword>
<dbReference type="MEROPS" id="S10.A49"/>
<evidence type="ECO:0000313" key="9">
    <source>
        <dbReference type="EMBL" id="OUT23463.1"/>
    </source>
</evidence>
<gene>
    <name evidence="9" type="ORF">CAS74_001783</name>
    <name evidence="8" type="ORF">JL09_g3045</name>
</gene>
<evidence type="ECO:0000256" key="6">
    <source>
        <dbReference type="ARBA" id="ARBA00023180"/>
    </source>
</evidence>
<dbReference type="Gene3D" id="3.40.50.1820">
    <property type="entry name" value="alpha/beta hydrolase"/>
    <property type="match status" value="1"/>
</dbReference>
<dbReference type="InterPro" id="IPR033124">
    <property type="entry name" value="Ser_caboxypep_his_AS"/>
</dbReference>
<dbReference type="InterPro" id="IPR001563">
    <property type="entry name" value="Peptidase_S10"/>
</dbReference>
<keyword evidence="4" id="KW-0732">Signal</keyword>
<dbReference type="EC" id="3.4.16.-" evidence="7"/>
<dbReference type="VEuPathDB" id="FungiDB:C5L36_0A05800"/>
<evidence type="ECO:0000256" key="2">
    <source>
        <dbReference type="ARBA" id="ARBA00022645"/>
    </source>
</evidence>
<dbReference type="PANTHER" id="PTHR11802:SF113">
    <property type="entry name" value="SERINE CARBOXYPEPTIDASE CTSA-4.1"/>
    <property type="match status" value="1"/>
</dbReference>
<dbReference type="EMBL" id="JQFK01000029">
    <property type="protein sequence ID" value="KGK37810.1"/>
    <property type="molecule type" value="Genomic_DNA"/>
</dbReference>
<dbReference type="Proteomes" id="UP000029867">
    <property type="component" value="Unassembled WGS sequence"/>
</dbReference>
<evidence type="ECO:0000256" key="1">
    <source>
        <dbReference type="ARBA" id="ARBA00009431"/>
    </source>
</evidence>
<dbReference type="PRINTS" id="PR00724">
    <property type="entry name" value="CRBOXYPTASEC"/>
</dbReference>
<dbReference type="HOGENOM" id="CLU_008523_10_4_1"/>
<evidence type="ECO:0000313" key="11">
    <source>
        <dbReference type="Proteomes" id="UP000195871"/>
    </source>
</evidence>
<evidence type="ECO:0000256" key="3">
    <source>
        <dbReference type="ARBA" id="ARBA00022670"/>
    </source>
</evidence>
<dbReference type="Proteomes" id="UP000195871">
    <property type="component" value="Unassembled WGS sequence"/>
</dbReference>
<reference evidence="8" key="2">
    <citation type="submission" date="2014-08" db="EMBL/GenBank/DDBJ databases">
        <title>Exploiting Issatchenkia orientalis SD108 for Succinic Acid Production.</title>
        <authorList>
            <person name="Xiao H."/>
            <person name="Shao Z."/>
            <person name="Jiang Y."/>
            <person name="Dole S."/>
            <person name="Zhao H."/>
        </authorList>
    </citation>
    <scope>NUCLEOTIDE SEQUENCE [LARGE SCALE GENOMIC DNA]</scope>
    <source>
        <strain evidence="8">SD108</strain>
    </source>
</reference>
<reference evidence="10" key="1">
    <citation type="journal article" date="2014" name="Microb. Cell Fact.">
        <title>Exploiting Issatchenkia orientalis SD108 for succinic acid production.</title>
        <authorList>
            <person name="Xiao H."/>
            <person name="Shao Z."/>
            <person name="Jiang Y."/>
            <person name="Dole S."/>
            <person name="Zhao H."/>
        </authorList>
    </citation>
    <scope>NUCLEOTIDE SEQUENCE [LARGE SCALE GENOMIC DNA]</scope>
    <source>
        <strain evidence="10">SD108</strain>
    </source>
</reference>
<evidence type="ECO:0000313" key="10">
    <source>
        <dbReference type="Proteomes" id="UP000029867"/>
    </source>
</evidence>
<protein>
    <recommendedName>
        <fullName evidence="7">Carboxypeptidase</fullName>
        <ecNumber evidence="7">3.4.16.-</ecNumber>
    </recommendedName>
</protein>
<organism evidence="8 10">
    <name type="scientific">Pichia kudriavzevii</name>
    <name type="common">Yeast</name>
    <name type="synonym">Issatchenkia orientalis</name>
    <dbReference type="NCBI Taxonomy" id="4909"/>
    <lineage>
        <taxon>Eukaryota</taxon>
        <taxon>Fungi</taxon>
        <taxon>Dikarya</taxon>
        <taxon>Ascomycota</taxon>
        <taxon>Saccharomycotina</taxon>
        <taxon>Pichiomycetes</taxon>
        <taxon>Pichiales</taxon>
        <taxon>Pichiaceae</taxon>
        <taxon>Pichia</taxon>
    </lineage>
</organism>
<name>A0A099NYW4_PICKU</name>
<accession>A0A099NYW4</accession>
<evidence type="ECO:0000256" key="7">
    <source>
        <dbReference type="RuleBase" id="RU361156"/>
    </source>
</evidence>
<dbReference type="InterPro" id="IPR029058">
    <property type="entry name" value="AB_hydrolase_fold"/>
</dbReference>
<dbReference type="InterPro" id="IPR018202">
    <property type="entry name" value="Ser_caboxypep_ser_AS"/>
</dbReference>
<evidence type="ECO:0000313" key="8">
    <source>
        <dbReference type="EMBL" id="KGK37810.1"/>
    </source>
</evidence>
<evidence type="ECO:0000256" key="4">
    <source>
        <dbReference type="ARBA" id="ARBA00022729"/>
    </source>
</evidence>
<keyword evidence="5 7" id="KW-0378">Hydrolase</keyword>
<comment type="caution">
    <text evidence="8">The sequence shown here is derived from an EMBL/GenBank/DDBJ whole genome shotgun (WGS) entry which is preliminary data.</text>
</comment>
<dbReference type="Gene3D" id="1.10.287.410">
    <property type="match status" value="1"/>
</dbReference>
<dbReference type="PROSITE" id="PS00131">
    <property type="entry name" value="CARBOXYPEPT_SER_SER"/>
    <property type="match status" value="1"/>
</dbReference>
<dbReference type="PROSITE" id="PS00560">
    <property type="entry name" value="CARBOXYPEPT_SER_HIS"/>
    <property type="match status" value="1"/>
</dbReference>
<keyword evidence="2 7" id="KW-0121">Carboxypeptidase</keyword>
<dbReference type="PANTHER" id="PTHR11802">
    <property type="entry name" value="SERINE PROTEASE FAMILY S10 SERINE CARBOXYPEPTIDASE"/>
    <property type="match status" value="1"/>
</dbReference>
<evidence type="ECO:0000256" key="5">
    <source>
        <dbReference type="ARBA" id="ARBA00022801"/>
    </source>
</evidence>
<dbReference type="eggNOG" id="KOG1282">
    <property type="taxonomic scope" value="Eukaryota"/>
</dbReference>
<keyword evidence="3 7" id="KW-0645">Protease</keyword>
<comment type="similarity">
    <text evidence="1 7">Belongs to the peptidase S10 family.</text>
</comment>
<reference evidence="9 11" key="3">
    <citation type="submission" date="2017-05" db="EMBL/GenBank/DDBJ databases">
        <title>The Genome Sequence of Candida krusei Ckrusei653.</title>
        <authorList>
            <person name="Cuomo C."/>
            <person name="Forche A."/>
            <person name="Young S."/>
            <person name="Abouelleil A."/>
            <person name="Cao P."/>
            <person name="Chapman S."/>
            <person name="Cusick C."/>
            <person name="Shea T."/>
            <person name="Nusbaum C."/>
            <person name="Birren B."/>
        </authorList>
    </citation>
    <scope>NUCLEOTIDE SEQUENCE [LARGE SCALE GENOMIC DNA]</scope>
    <source>
        <strain evidence="9 11">Ckrusei653</strain>
    </source>
</reference>
<dbReference type="AlphaFoldDB" id="A0A099NYW4"/>
<dbReference type="GO" id="GO:0004185">
    <property type="term" value="F:serine-type carboxypeptidase activity"/>
    <property type="evidence" value="ECO:0007669"/>
    <property type="project" value="UniProtKB-UniRule"/>
</dbReference>
<dbReference type="SUPFAM" id="SSF53474">
    <property type="entry name" value="alpha/beta-Hydrolases"/>
    <property type="match status" value="1"/>
</dbReference>